<dbReference type="PROSITE" id="PS00138">
    <property type="entry name" value="SUBTILASE_SER"/>
    <property type="match status" value="1"/>
</dbReference>
<evidence type="ECO:0000256" key="5">
    <source>
        <dbReference type="ARBA" id="ARBA00022692"/>
    </source>
</evidence>
<dbReference type="EMBL" id="JACHMN010000002">
    <property type="protein sequence ID" value="MBB5871232.1"/>
    <property type="molecule type" value="Genomic_DNA"/>
</dbReference>
<evidence type="ECO:0000313" key="15">
    <source>
        <dbReference type="Proteomes" id="UP000587527"/>
    </source>
</evidence>
<evidence type="ECO:0000256" key="7">
    <source>
        <dbReference type="ARBA" id="ARBA00022825"/>
    </source>
</evidence>
<evidence type="ECO:0000256" key="4">
    <source>
        <dbReference type="ARBA" id="ARBA00022670"/>
    </source>
</evidence>
<evidence type="ECO:0000256" key="2">
    <source>
        <dbReference type="ARBA" id="ARBA00011073"/>
    </source>
</evidence>
<dbReference type="InterPro" id="IPR023827">
    <property type="entry name" value="Peptidase_S8_Asp-AS"/>
</dbReference>
<feature type="active site" description="Charge relay system" evidence="10">
    <location>
        <position position="277"/>
    </location>
</feature>
<accession>A0A841BWU3</accession>
<evidence type="ECO:0000256" key="11">
    <source>
        <dbReference type="RuleBase" id="RU003355"/>
    </source>
</evidence>
<comment type="subcellular location">
    <subcellularLocation>
        <location evidence="1">Cell membrane</location>
        <topology evidence="1">Single-pass membrane protein</topology>
    </subcellularLocation>
</comment>
<dbReference type="InterPro" id="IPR050131">
    <property type="entry name" value="Peptidase_S8_subtilisin-like"/>
</dbReference>
<dbReference type="GO" id="GO:0004252">
    <property type="term" value="F:serine-type endopeptidase activity"/>
    <property type="evidence" value="ECO:0007669"/>
    <property type="project" value="UniProtKB-UniRule"/>
</dbReference>
<name>A0A841BWU3_9ACTN</name>
<dbReference type="GO" id="GO:0005886">
    <property type="term" value="C:plasma membrane"/>
    <property type="evidence" value="ECO:0007669"/>
    <property type="project" value="UniProtKB-SubCell"/>
</dbReference>
<evidence type="ECO:0000313" key="14">
    <source>
        <dbReference type="EMBL" id="MBB5871232.1"/>
    </source>
</evidence>
<organism evidence="14 15">
    <name type="scientific">Allocatelliglobosispora scoriae</name>
    <dbReference type="NCBI Taxonomy" id="643052"/>
    <lineage>
        <taxon>Bacteria</taxon>
        <taxon>Bacillati</taxon>
        <taxon>Actinomycetota</taxon>
        <taxon>Actinomycetes</taxon>
        <taxon>Micromonosporales</taxon>
        <taxon>Micromonosporaceae</taxon>
        <taxon>Allocatelliglobosispora</taxon>
    </lineage>
</organism>
<proteinExistence type="inferred from homology"/>
<comment type="similarity">
    <text evidence="2 10 11">Belongs to the peptidase S8 family.</text>
</comment>
<dbReference type="PRINTS" id="PR00723">
    <property type="entry name" value="SUBTILISIN"/>
</dbReference>
<dbReference type="InterPro" id="IPR023828">
    <property type="entry name" value="Peptidase_S8_Ser-AS"/>
</dbReference>
<dbReference type="PROSITE" id="PS00136">
    <property type="entry name" value="SUBTILASE_ASP"/>
    <property type="match status" value="1"/>
</dbReference>
<keyword evidence="6 10" id="KW-0378">Hydrolase</keyword>
<evidence type="ECO:0000259" key="13">
    <source>
        <dbReference type="Pfam" id="PF00082"/>
    </source>
</evidence>
<gene>
    <name evidence="14" type="ORF">F4553_004611</name>
</gene>
<keyword evidence="4 10" id="KW-0645">Protease</keyword>
<sequence>MKTDRHRRTSAGSRTATALMRVGALGLTGFLAVLIGAPPAAASVPLAPPVADKVRDEQWQLSALHAEAAWRISTGAGVTVAVIDSGVDATHPDLAGQVLGGRDLVDSAGDGYDDEVGHGTTVAALIAGRGDDARGVVGLAPGAKILPVRVLDSRNLYEDDRVVADAVRWSVDHGADVINLSLGGAVDSAALADAIDYAFERDVVVVACTGNTDPEKQNEVWYPAREPGVLAVTGLAHRGDSPLWTGSITGSATVLSAPANDLLGATPGGYWRVEGTSFAAPLVAATAALVRARWPEMSAANVVNRLIKTARDLGPAGRDSSYGFGEVDPVAALTDTVAEVRANPLDNVPPPGKATFSRATGLPAAPLQKSTEKAPFDRNHPDVEVSLPAGLTMVILLMGTSSAILRRRHDWSVQ</sequence>
<dbReference type="InterPro" id="IPR036852">
    <property type="entry name" value="Peptidase_S8/S53_dom_sf"/>
</dbReference>
<dbReference type="GO" id="GO:0006508">
    <property type="term" value="P:proteolysis"/>
    <property type="evidence" value="ECO:0007669"/>
    <property type="project" value="UniProtKB-KW"/>
</dbReference>
<feature type="active site" description="Charge relay system" evidence="10">
    <location>
        <position position="118"/>
    </location>
</feature>
<keyword evidence="15" id="KW-1185">Reference proteome</keyword>
<comment type="caution">
    <text evidence="14">The sequence shown here is derived from an EMBL/GenBank/DDBJ whole genome shotgun (WGS) entry which is preliminary data.</text>
</comment>
<evidence type="ECO:0000256" key="3">
    <source>
        <dbReference type="ARBA" id="ARBA00022475"/>
    </source>
</evidence>
<dbReference type="NCBIfam" id="TIGR03921">
    <property type="entry name" value="T7SS_mycosin"/>
    <property type="match status" value="1"/>
</dbReference>
<dbReference type="PANTHER" id="PTHR43806">
    <property type="entry name" value="PEPTIDASE S8"/>
    <property type="match status" value="1"/>
</dbReference>
<reference evidence="14 15" key="1">
    <citation type="submission" date="2020-08" db="EMBL/GenBank/DDBJ databases">
        <title>Sequencing the genomes of 1000 actinobacteria strains.</title>
        <authorList>
            <person name="Klenk H.-P."/>
        </authorList>
    </citation>
    <scope>NUCLEOTIDE SEQUENCE [LARGE SCALE GENOMIC DNA]</scope>
    <source>
        <strain evidence="14 15">DSM 45362</strain>
    </source>
</reference>
<keyword evidence="7 10" id="KW-0720">Serine protease</keyword>
<evidence type="ECO:0000256" key="9">
    <source>
        <dbReference type="ARBA" id="ARBA00023136"/>
    </source>
</evidence>
<evidence type="ECO:0000256" key="12">
    <source>
        <dbReference type="SAM" id="MobiDB-lite"/>
    </source>
</evidence>
<feature type="domain" description="Peptidase S8/S53" evidence="13">
    <location>
        <begin position="75"/>
        <end position="325"/>
    </location>
</feature>
<dbReference type="InterPro" id="IPR023834">
    <property type="entry name" value="T7SS_pept_S8A_mycosin"/>
</dbReference>
<dbReference type="Proteomes" id="UP000587527">
    <property type="component" value="Unassembled WGS sequence"/>
</dbReference>
<evidence type="ECO:0000256" key="1">
    <source>
        <dbReference type="ARBA" id="ARBA00004162"/>
    </source>
</evidence>
<protein>
    <submittedName>
        <fullName evidence="14">Type VII secretion-associated serine protease mycosin</fullName>
    </submittedName>
</protein>
<evidence type="ECO:0000256" key="8">
    <source>
        <dbReference type="ARBA" id="ARBA00022989"/>
    </source>
</evidence>
<dbReference type="InterPro" id="IPR000209">
    <property type="entry name" value="Peptidase_S8/S53_dom"/>
</dbReference>
<evidence type="ECO:0000256" key="6">
    <source>
        <dbReference type="ARBA" id="ARBA00022801"/>
    </source>
</evidence>
<feature type="region of interest" description="Disordered" evidence="12">
    <location>
        <begin position="344"/>
        <end position="363"/>
    </location>
</feature>
<keyword evidence="8" id="KW-1133">Transmembrane helix</keyword>
<keyword evidence="3" id="KW-1003">Cell membrane</keyword>
<dbReference type="AlphaFoldDB" id="A0A841BWU3"/>
<evidence type="ECO:0000256" key="10">
    <source>
        <dbReference type="PROSITE-ProRule" id="PRU01240"/>
    </source>
</evidence>
<dbReference type="Gene3D" id="3.40.50.200">
    <property type="entry name" value="Peptidase S8/S53 domain"/>
    <property type="match status" value="1"/>
</dbReference>
<feature type="active site" description="Charge relay system" evidence="10">
    <location>
        <position position="84"/>
    </location>
</feature>
<dbReference type="PROSITE" id="PS51892">
    <property type="entry name" value="SUBTILASE"/>
    <property type="match status" value="1"/>
</dbReference>
<dbReference type="Pfam" id="PF00082">
    <property type="entry name" value="Peptidase_S8"/>
    <property type="match status" value="1"/>
</dbReference>
<keyword evidence="9" id="KW-0472">Membrane</keyword>
<keyword evidence="5" id="KW-0812">Transmembrane</keyword>
<dbReference type="InterPro" id="IPR015500">
    <property type="entry name" value="Peptidase_S8_subtilisin-rel"/>
</dbReference>
<dbReference type="PANTHER" id="PTHR43806:SF11">
    <property type="entry name" value="CEREVISIN-RELATED"/>
    <property type="match status" value="1"/>
</dbReference>
<dbReference type="SUPFAM" id="SSF52743">
    <property type="entry name" value="Subtilisin-like"/>
    <property type="match status" value="1"/>
</dbReference>